<feature type="region of interest" description="Disordered" evidence="1">
    <location>
        <begin position="123"/>
        <end position="143"/>
    </location>
</feature>
<accession>A0A9P6ALU9</accession>
<evidence type="ECO:0000256" key="1">
    <source>
        <dbReference type="SAM" id="MobiDB-lite"/>
    </source>
</evidence>
<keyword evidence="3" id="KW-1185">Reference proteome</keyword>
<name>A0A9P6ALU9_9AGAM</name>
<dbReference type="EMBL" id="MU129064">
    <property type="protein sequence ID" value="KAF9508173.1"/>
    <property type="molecule type" value="Genomic_DNA"/>
</dbReference>
<gene>
    <name evidence="2" type="ORF">BS47DRAFT_1350748</name>
</gene>
<sequence>MASPAPDKPVRKKAQPTAFQSFANATMKTGDGGDARGPYAQGGNGGSIGSNNVGFAKQRFDQAVLTTGSGGSADAMGNNRRPRKRSPVRAAVGGDGGSIGSGNQLPGLQQDFFKADLDTGLGGNATSVVTKGGHGGSIGSHQG</sequence>
<feature type="compositionally biased region" description="Gly residues" evidence="1">
    <location>
        <begin position="132"/>
        <end position="143"/>
    </location>
</feature>
<organism evidence="2 3">
    <name type="scientific">Hydnum rufescens UP504</name>
    <dbReference type="NCBI Taxonomy" id="1448309"/>
    <lineage>
        <taxon>Eukaryota</taxon>
        <taxon>Fungi</taxon>
        <taxon>Dikarya</taxon>
        <taxon>Basidiomycota</taxon>
        <taxon>Agaricomycotina</taxon>
        <taxon>Agaricomycetes</taxon>
        <taxon>Cantharellales</taxon>
        <taxon>Hydnaceae</taxon>
        <taxon>Hydnum</taxon>
    </lineage>
</organism>
<dbReference type="AlphaFoldDB" id="A0A9P6ALU9"/>
<protein>
    <submittedName>
        <fullName evidence="2">Uncharacterized protein</fullName>
    </submittedName>
</protein>
<feature type="compositionally biased region" description="Polar residues" evidence="1">
    <location>
        <begin position="17"/>
        <end position="27"/>
    </location>
</feature>
<evidence type="ECO:0000313" key="3">
    <source>
        <dbReference type="Proteomes" id="UP000886523"/>
    </source>
</evidence>
<proteinExistence type="predicted"/>
<dbReference type="Proteomes" id="UP000886523">
    <property type="component" value="Unassembled WGS sequence"/>
</dbReference>
<reference evidence="2" key="1">
    <citation type="journal article" date="2020" name="Nat. Commun.">
        <title>Large-scale genome sequencing of mycorrhizal fungi provides insights into the early evolution of symbiotic traits.</title>
        <authorList>
            <person name="Miyauchi S."/>
            <person name="Kiss E."/>
            <person name="Kuo A."/>
            <person name="Drula E."/>
            <person name="Kohler A."/>
            <person name="Sanchez-Garcia M."/>
            <person name="Morin E."/>
            <person name="Andreopoulos B."/>
            <person name="Barry K.W."/>
            <person name="Bonito G."/>
            <person name="Buee M."/>
            <person name="Carver A."/>
            <person name="Chen C."/>
            <person name="Cichocki N."/>
            <person name="Clum A."/>
            <person name="Culley D."/>
            <person name="Crous P.W."/>
            <person name="Fauchery L."/>
            <person name="Girlanda M."/>
            <person name="Hayes R.D."/>
            <person name="Keri Z."/>
            <person name="LaButti K."/>
            <person name="Lipzen A."/>
            <person name="Lombard V."/>
            <person name="Magnuson J."/>
            <person name="Maillard F."/>
            <person name="Murat C."/>
            <person name="Nolan M."/>
            <person name="Ohm R.A."/>
            <person name="Pangilinan J."/>
            <person name="Pereira M.F."/>
            <person name="Perotto S."/>
            <person name="Peter M."/>
            <person name="Pfister S."/>
            <person name="Riley R."/>
            <person name="Sitrit Y."/>
            <person name="Stielow J.B."/>
            <person name="Szollosi G."/>
            <person name="Zifcakova L."/>
            <person name="Stursova M."/>
            <person name="Spatafora J.W."/>
            <person name="Tedersoo L."/>
            <person name="Vaario L.M."/>
            <person name="Yamada A."/>
            <person name="Yan M."/>
            <person name="Wang P."/>
            <person name="Xu J."/>
            <person name="Bruns T."/>
            <person name="Baldrian P."/>
            <person name="Vilgalys R."/>
            <person name="Dunand C."/>
            <person name="Henrissat B."/>
            <person name="Grigoriev I.V."/>
            <person name="Hibbett D."/>
            <person name="Nagy L.G."/>
            <person name="Martin F.M."/>
        </authorList>
    </citation>
    <scope>NUCLEOTIDE SEQUENCE</scope>
    <source>
        <strain evidence="2">UP504</strain>
    </source>
</reference>
<evidence type="ECO:0000313" key="2">
    <source>
        <dbReference type="EMBL" id="KAF9508173.1"/>
    </source>
</evidence>
<comment type="caution">
    <text evidence="2">The sequence shown here is derived from an EMBL/GenBank/DDBJ whole genome shotgun (WGS) entry which is preliminary data.</text>
</comment>
<feature type="region of interest" description="Disordered" evidence="1">
    <location>
        <begin position="1"/>
        <end position="111"/>
    </location>
</feature>